<name>A0ABP1KPT6_9EUKA</name>
<dbReference type="InterPro" id="IPR017930">
    <property type="entry name" value="Myb_dom"/>
</dbReference>
<dbReference type="CDD" id="cd00167">
    <property type="entry name" value="SANT"/>
    <property type="match status" value="1"/>
</dbReference>
<feature type="domain" description="Myb-like" evidence="1">
    <location>
        <begin position="10"/>
        <end position="56"/>
    </location>
</feature>
<dbReference type="Pfam" id="PF00249">
    <property type="entry name" value="Myb_DNA-binding"/>
    <property type="match status" value="1"/>
</dbReference>
<dbReference type="SMART" id="SM00717">
    <property type="entry name" value="SANT"/>
    <property type="match status" value="1"/>
</dbReference>
<feature type="domain" description="HTH myb-type" evidence="2">
    <location>
        <begin position="10"/>
        <end position="60"/>
    </location>
</feature>
<dbReference type="EMBL" id="CAXDID020000264">
    <property type="protein sequence ID" value="CAL6066734.1"/>
    <property type="molecule type" value="Genomic_DNA"/>
</dbReference>
<sequence>MKSVVEYKLWTKEEIQQLSYLAQQYNNGKIQWTQIQSQLKQHRSIQQCKSYYHNYIKKNCDCHDALTNKNIQQVAISTLEFLLIGNLNEVKDLEKAEYFNNIEAKIMLNIYQIQSNNSNFRYDHKFLELIKRRILLHYENIKQITDEKIQYHGEAQVGKYKINKQQWKSLTYFMNSINYTNLIDEISGILSKEILD</sequence>
<reference evidence="3 4" key="1">
    <citation type="submission" date="2024-07" db="EMBL/GenBank/DDBJ databases">
        <authorList>
            <person name="Akdeniz Z."/>
        </authorList>
    </citation>
    <scope>NUCLEOTIDE SEQUENCE [LARGE SCALE GENOMIC DNA]</scope>
</reference>
<dbReference type="Proteomes" id="UP001642409">
    <property type="component" value="Unassembled WGS sequence"/>
</dbReference>
<comment type="caution">
    <text evidence="3">The sequence shown here is derived from an EMBL/GenBank/DDBJ whole genome shotgun (WGS) entry which is preliminary data.</text>
</comment>
<organism evidence="3 4">
    <name type="scientific">Hexamita inflata</name>
    <dbReference type="NCBI Taxonomy" id="28002"/>
    <lineage>
        <taxon>Eukaryota</taxon>
        <taxon>Metamonada</taxon>
        <taxon>Diplomonadida</taxon>
        <taxon>Hexamitidae</taxon>
        <taxon>Hexamitinae</taxon>
        <taxon>Hexamita</taxon>
    </lineage>
</organism>
<proteinExistence type="predicted"/>
<keyword evidence="4" id="KW-1185">Reference proteome</keyword>
<protein>
    <submittedName>
        <fullName evidence="3">Myb-like_DNA-binding domain-containing protein</fullName>
    </submittedName>
</protein>
<evidence type="ECO:0000259" key="2">
    <source>
        <dbReference type="PROSITE" id="PS51294"/>
    </source>
</evidence>
<evidence type="ECO:0000313" key="4">
    <source>
        <dbReference type="Proteomes" id="UP001642409"/>
    </source>
</evidence>
<accession>A0ABP1KPT6</accession>
<dbReference type="PROSITE" id="PS50090">
    <property type="entry name" value="MYB_LIKE"/>
    <property type="match status" value="1"/>
</dbReference>
<evidence type="ECO:0000313" key="3">
    <source>
        <dbReference type="EMBL" id="CAL6066734.1"/>
    </source>
</evidence>
<dbReference type="InterPro" id="IPR009057">
    <property type="entry name" value="Homeodomain-like_sf"/>
</dbReference>
<dbReference type="Gene3D" id="1.10.10.60">
    <property type="entry name" value="Homeodomain-like"/>
    <property type="match status" value="1"/>
</dbReference>
<dbReference type="SUPFAM" id="SSF46689">
    <property type="entry name" value="Homeodomain-like"/>
    <property type="match status" value="1"/>
</dbReference>
<gene>
    <name evidence="3" type="ORF">HINF_LOCUS52645</name>
</gene>
<dbReference type="PROSITE" id="PS51294">
    <property type="entry name" value="HTH_MYB"/>
    <property type="match status" value="1"/>
</dbReference>
<dbReference type="InterPro" id="IPR001005">
    <property type="entry name" value="SANT/Myb"/>
</dbReference>
<evidence type="ECO:0000259" key="1">
    <source>
        <dbReference type="PROSITE" id="PS50090"/>
    </source>
</evidence>